<gene>
    <name evidence="3" type="ORF">SC09_contig8orf00170</name>
</gene>
<dbReference type="AlphaFoldDB" id="A0A0D1K8Q5"/>
<evidence type="ECO:0000313" key="3">
    <source>
        <dbReference type="EMBL" id="KIU04510.1"/>
    </source>
</evidence>
<evidence type="ECO:0000256" key="1">
    <source>
        <dbReference type="SAM" id="Phobius"/>
    </source>
</evidence>
<dbReference type="RefSeq" id="WP_043859105.1">
    <property type="nucleotide sequence ID" value="NZ_CP061871.1"/>
</dbReference>
<dbReference type="InterPro" id="IPR014529">
    <property type="entry name" value="UCP026631"/>
</dbReference>
<organism evidence="3 4">
    <name type="scientific">Bacillus subtilis</name>
    <dbReference type="NCBI Taxonomy" id="1423"/>
    <lineage>
        <taxon>Bacteria</taxon>
        <taxon>Bacillati</taxon>
        <taxon>Bacillota</taxon>
        <taxon>Bacilli</taxon>
        <taxon>Bacillales</taxon>
        <taxon>Bacillaceae</taxon>
        <taxon>Bacillus</taxon>
    </lineage>
</organism>
<dbReference type="InterPro" id="IPR005182">
    <property type="entry name" value="YdbS-like_PH"/>
</dbReference>
<dbReference type="PANTHER" id="PTHR34473">
    <property type="entry name" value="UPF0699 TRANSMEMBRANE PROTEIN YDBS"/>
    <property type="match status" value="1"/>
</dbReference>
<feature type="domain" description="YdbS-like PH" evidence="2">
    <location>
        <begin position="251"/>
        <end position="328"/>
    </location>
</feature>
<feature type="transmembrane region" description="Helical" evidence="1">
    <location>
        <begin position="160"/>
        <end position="186"/>
    </location>
</feature>
<feature type="domain" description="YdbS-like PH" evidence="2">
    <location>
        <begin position="63"/>
        <end position="133"/>
    </location>
</feature>
<reference evidence="3 4" key="1">
    <citation type="submission" date="2014-12" db="EMBL/GenBank/DDBJ databases">
        <title>Comparative genome analysis of Bacillus coagulans HM-08, Clostridium butyricum HM-68, Bacillus subtilis HM-66 and Bacillus licheniformis BL-09.</title>
        <authorList>
            <person name="Zhang H."/>
        </authorList>
    </citation>
    <scope>NUCLEOTIDE SEQUENCE [LARGE SCALE GENOMIC DNA]</scope>
    <source>
        <strain evidence="3 4">HM-66</strain>
    </source>
</reference>
<keyword evidence="1" id="KW-1133">Transmembrane helix</keyword>
<feature type="transmembrane region" description="Helical" evidence="1">
    <location>
        <begin position="46"/>
        <end position="64"/>
    </location>
</feature>
<keyword evidence="1" id="KW-0472">Membrane</keyword>
<dbReference type="PANTHER" id="PTHR34473:SF2">
    <property type="entry name" value="UPF0699 TRANSMEMBRANE PROTEIN YDBT"/>
    <property type="match status" value="1"/>
</dbReference>
<feature type="transmembrane region" description="Helical" evidence="1">
    <location>
        <begin position="363"/>
        <end position="393"/>
    </location>
</feature>
<accession>A0A0D1K8Q5</accession>
<dbReference type="Proteomes" id="UP000032247">
    <property type="component" value="Unassembled WGS sequence"/>
</dbReference>
<evidence type="ECO:0000259" key="2">
    <source>
        <dbReference type="Pfam" id="PF03703"/>
    </source>
</evidence>
<protein>
    <submittedName>
        <fullName evidence="3">Membrane-flanked domain-containing protein</fullName>
    </submittedName>
</protein>
<proteinExistence type="predicted"/>
<feature type="transmembrane region" description="Helical" evidence="1">
    <location>
        <begin position="218"/>
        <end position="240"/>
    </location>
</feature>
<name>A0A0D1K8Q5_BACIU</name>
<dbReference type="Pfam" id="PF03703">
    <property type="entry name" value="bPH_2"/>
    <property type="match status" value="2"/>
</dbReference>
<feature type="transmembrane region" description="Helical" evidence="1">
    <location>
        <begin position="12"/>
        <end position="34"/>
    </location>
</feature>
<dbReference type="PATRIC" id="fig|1423.173.peg.4968"/>
<sequence>MNKRRDNFIEFIYHTYSTVKNLFLPLLALAVSLIGEKNHYTPYVKLGFYILIGFIITFSFLKWYNKTYEIDQASIRITQGVFAKRFKDVPINRVKSITASDSLLKRVFNISNISLELIGGDEIRFVLSNKDVANIRRDIFKSIKIETPNKRANQFGFKEYFLMSFTNIGAFLGACSLSFTFLSFALHQYLKFIGEDTDDRSGIESINSLSTLIEDPSIVSMLVLIAVSMVLAVAIIAYILMYPLLFFTYSNFHLGSNDKSIHVEYGILNKKSYHIPKQQIRSLRIIEPMVLRWFGYAQIKVDNIGFRENRTAAIMVCPIIRKDKVDSLLESHLQQFQSQPLCYRPIKSSIINYMLCRTFKLKYILTVIILSFLSFYALYLTVLIPVFLFLGFLKWKYSALNFNSDYLTIRYVNGLSTVTLITHKKYVETTTTEQTFLMKGKQSSHYKVALYSERLEEVYGIRHLPDRMGGLFLKYVR</sequence>
<dbReference type="EMBL" id="JXBC01000014">
    <property type="protein sequence ID" value="KIU04510.1"/>
    <property type="molecule type" value="Genomic_DNA"/>
</dbReference>
<evidence type="ECO:0000313" key="4">
    <source>
        <dbReference type="Proteomes" id="UP000032247"/>
    </source>
</evidence>
<comment type="caution">
    <text evidence="3">The sequence shown here is derived from an EMBL/GenBank/DDBJ whole genome shotgun (WGS) entry which is preliminary data.</text>
</comment>
<dbReference type="PIRSF" id="PIRSF026631">
    <property type="entry name" value="UCP026631"/>
    <property type="match status" value="1"/>
</dbReference>
<keyword evidence="1" id="KW-0812">Transmembrane</keyword>